<feature type="signal peptide" evidence="5">
    <location>
        <begin position="1"/>
        <end position="24"/>
    </location>
</feature>
<dbReference type="AlphaFoldDB" id="A0A1Y6B3V4"/>
<evidence type="ECO:0000259" key="6">
    <source>
        <dbReference type="PROSITE" id="PS51007"/>
    </source>
</evidence>
<protein>
    <submittedName>
        <fullName evidence="7">Cytochrome c, mono-and diheme variants</fullName>
    </submittedName>
</protein>
<dbReference type="STRING" id="560819.SAMN05428998_10143"/>
<accession>A0A1Y6B3V4</accession>
<evidence type="ECO:0000256" key="4">
    <source>
        <dbReference type="PROSITE-ProRule" id="PRU00433"/>
    </source>
</evidence>
<keyword evidence="8" id="KW-1185">Reference proteome</keyword>
<evidence type="ECO:0000313" key="8">
    <source>
        <dbReference type="Proteomes" id="UP000192917"/>
    </source>
</evidence>
<dbReference type="Gene3D" id="1.10.760.10">
    <property type="entry name" value="Cytochrome c-like domain"/>
    <property type="match status" value="1"/>
</dbReference>
<gene>
    <name evidence="7" type="ORF">SAMN05428998_10143</name>
</gene>
<dbReference type="RefSeq" id="WP_085120418.1">
    <property type="nucleotide sequence ID" value="NZ_FWZX01000001.1"/>
</dbReference>
<proteinExistence type="predicted"/>
<feature type="chain" id="PRO_5012373502" evidence="5">
    <location>
        <begin position="25"/>
        <end position="106"/>
    </location>
</feature>
<dbReference type="Pfam" id="PF13442">
    <property type="entry name" value="Cytochrome_CBB3"/>
    <property type="match status" value="1"/>
</dbReference>
<keyword evidence="3 4" id="KW-0408">Iron</keyword>
<evidence type="ECO:0000256" key="1">
    <source>
        <dbReference type="ARBA" id="ARBA00022617"/>
    </source>
</evidence>
<evidence type="ECO:0000313" key="7">
    <source>
        <dbReference type="EMBL" id="SME88022.1"/>
    </source>
</evidence>
<dbReference type="InterPro" id="IPR009056">
    <property type="entry name" value="Cyt_c-like_dom"/>
</dbReference>
<dbReference type="PROSITE" id="PS51007">
    <property type="entry name" value="CYTC"/>
    <property type="match status" value="1"/>
</dbReference>
<name>A0A1Y6B3V4_9PROT</name>
<reference evidence="7 8" key="1">
    <citation type="submission" date="2017-04" db="EMBL/GenBank/DDBJ databases">
        <authorList>
            <person name="Afonso C.L."/>
            <person name="Miller P.J."/>
            <person name="Scott M.A."/>
            <person name="Spackman E."/>
            <person name="Goraichik I."/>
            <person name="Dimitrov K.M."/>
            <person name="Suarez D.L."/>
            <person name="Swayne D.E."/>
        </authorList>
    </citation>
    <scope>NUCLEOTIDE SEQUENCE [LARGE SCALE GENOMIC DNA]</scope>
    <source>
        <strain evidence="7 8">USBA 355</strain>
    </source>
</reference>
<dbReference type="GO" id="GO:0009055">
    <property type="term" value="F:electron transfer activity"/>
    <property type="evidence" value="ECO:0007669"/>
    <property type="project" value="InterPro"/>
</dbReference>
<evidence type="ECO:0000256" key="3">
    <source>
        <dbReference type="ARBA" id="ARBA00023004"/>
    </source>
</evidence>
<keyword evidence="2 4" id="KW-0479">Metal-binding</keyword>
<sequence length="106" mass="11246">MIAKRPLFAAVALLGGLSSTAALAETAGSARQGAEVAGRWCTACHATGVGAKAADAAPSFEEIARDRSPDYIRGFLANPHSRQAMPRFELSRQDIEDLVAYIESLR</sequence>
<feature type="domain" description="Cytochrome c" evidence="6">
    <location>
        <begin position="28"/>
        <end position="106"/>
    </location>
</feature>
<dbReference type="SUPFAM" id="SSF46626">
    <property type="entry name" value="Cytochrome c"/>
    <property type="match status" value="1"/>
</dbReference>
<dbReference type="InterPro" id="IPR036909">
    <property type="entry name" value="Cyt_c-like_dom_sf"/>
</dbReference>
<evidence type="ECO:0000256" key="5">
    <source>
        <dbReference type="SAM" id="SignalP"/>
    </source>
</evidence>
<dbReference type="GO" id="GO:0020037">
    <property type="term" value="F:heme binding"/>
    <property type="evidence" value="ECO:0007669"/>
    <property type="project" value="InterPro"/>
</dbReference>
<dbReference type="GO" id="GO:0046872">
    <property type="term" value="F:metal ion binding"/>
    <property type="evidence" value="ECO:0007669"/>
    <property type="project" value="UniProtKB-KW"/>
</dbReference>
<dbReference type="Proteomes" id="UP000192917">
    <property type="component" value="Unassembled WGS sequence"/>
</dbReference>
<keyword evidence="5" id="KW-0732">Signal</keyword>
<evidence type="ECO:0000256" key="2">
    <source>
        <dbReference type="ARBA" id="ARBA00022723"/>
    </source>
</evidence>
<organism evidence="7 8">
    <name type="scientific">Tistlia consotensis USBA 355</name>
    <dbReference type="NCBI Taxonomy" id="560819"/>
    <lineage>
        <taxon>Bacteria</taxon>
        <taxon>Pseudomonadati</taxon>
        <taxon>Pseudomonadota</taxon>
        <taxon>Alphaproteobacteria</taxon>
        <taxon>Rhodospirillales</taxon>
        <taxon>Rhodovibrionaceae</taxon>
        <taxon>Tistlia</taxon>
    </lineage>
</organism>
<dbReference type="EMBL" id="FWZX01000001">
    <property type="protein sequence ID" value="SME88022.1"/>
    <property type="molecule type" value="Genomic_DNA"/>
</dbReference>
<keyword evidence="1 4" id="KW-0349">Heme</keyword>